<sequence>MQLTSIVALLVAATGAVASPGRAPPPPPPKPHRPAPPTIGPVTQTQSCGNSASAYCCNNVVDSKGLSYFECKSSTGSCNTIAICCQNNNNGEDGNAIQNCGLGNSQVIWL</sequence>
<protein>
    <recommendedName>
        <fullName evidence="5">Hydrophobin</fullName>
    </recommendedName>
</protein>
<dbReference type="Proteomes" id="UP000005206">
    <property type="component" value="Unassembled WGS sequence"/>
</dbReference>
<feature type="compositionally biased region" description="Pro residues" evidence="1">
    <location>
        <begin position="22"/>
        <end position="39"/>
    </location>
</feature>
<dbReference type="HOGENOM" id="CLU_165617_0_0_1"/>
<evidence type="ECO:0000313" key="4">
    <source>
        <dbReference type="Proteomes" id="UP000005206"/>
    </source>
</evidence>
<evidence type="ECO:0008006" key="5">
    <source>
        <dbReference type="Google" id="ProtNLM"/>
    </source>
</evidence>
<feature type="region of interest" description="Disordered" evidence="1">
    <location>
        <begin position="17"/>
        <end position="48"/>
    </location>
</feature>
<evidence type="ECO:0000256" key="2">
    <source>
        <dbReference type="SAM" id="SignalP"/>
    </source>
</evidence>
<dbReference type="RefSeq" id="XP_003039276.1">
    <property type="nucleotide sequence ID" value="XM_003039230.1"/>
</dbReference>
<organism evidence="3 4">
    <name type="scientific">Fusarium vanettenii (strain ATCC MYA-4622 / CBS 123669 / FGSC 9596 / NRRL 45880 / 77-13-4)</name>
    <name type="common">Fusarium solani subsp. pisi</name>
    <dbReference type="NCBI Taxonomy" id="660122"/>
    <lineage>
        <taxon>Eukaryota</taxon>
        <taxon>Fungi</taxon>
        <taxon>Dikarya</taxon>
        <taxon>Ascomycota</taxon>
        <taxon>Pezizomycotina</taxon>
        <taxon>Sordariomycetes</taxon>
        <taxon>Hypocreomycetidae</taxon>
        <taxon>Hypocreales</taxon>
        <taxon>Nectriaceae</taxon>
        <taxon>Fusarium</taxon>
        <taxon>Fusarium solani species complex</taxon>
        <taxon>Fusarium vanettenii</taxon>
    </lineage>
</organism>
<dbReference type="EMBL" id="GG699021">
    <property type="protein sequence ID" value="EEU33563.1"/>
    <property type="molecule type" value="Genomic_DNA"/>
</dbReference>
<accession>C7ZQZ4</accession>
<evidence type="ECO:0000313" key="3">
    <source>
        <dbReference type="EMBL" id="EEU33563.1"/>
    </source>
</evidence>
<dbReference type="eggNOG" id="ENOG502RM3E">
    <property type="taxonomic scope" value="Eukaryota"/>
</dbReference>
<keyword evidence="4" id="KW-1185">Reference proteome</keyword>
<dbReference type="KEGG" id="nhe:NECHADRAFT_106616"/>
<feature type="chain" id="PRO_5002989058" description="Hydrophobin" evidence="2">
    <location>
        <begin position="19"/>
        <end position="110"/>
    </location>
</feature>
<dbReference type="GeneID" id="9666798"/>
<name>C7ZQZ4_FUSV7</name>
<dbReference type="OMA" id="NGQSLYC"/>
<evidence type="ECO:0000256" key="1">
    <source>
        <dbReference type="SAM" id="MobiDB-lite"/>
    </source>
</evidence>
<gene>
    <name evidence="3" type="ORF">NECHADRAFT_106616</name>
</gene>
<keyword evidence="2" id="KW-0732">Signal</keyword>
<dbReference type="OrthoDB" id="5031571at2759"/>
<proteinExistence type="predicted"/>
<reference evidence="3 4" key="1">
    <citation type="journal article" date="2009" name="PLoS Genet.">
        <title>The genome of Nectria haematococca: contribution of supernumerary chromosomes to gene expansion.</title>
        <authorList>
            <person name="Coleman J.J."/>
            <person name="Rounsley S.D."/>
            <person name="Rodriguez-Carres M."/>
            <person name="Kuo A."/>
            <person name="Wasmann C.C."/>
            <person name="Grimwood J."/>
            <person name="Schmutz J."/>
            <person name="Taga M."/>
            <person name="White G.J."/>
            <person name="Zhou S."/>
            <person name="Schwartz D.C."/>
            <person name="Freitag M."/>
            <person name="Ma L.J."/>
            <person name="Danchin E.G."/>
            <person name="Henrissat B."/>
            <person name="Coutinho P.M."/>
            <person name="Nelson D.R."/>
            <person name="Straney D."/>
            <person name="Napoli C.A."/>
            <person name="Barker B.M."/>
            <person name="Gribskov M."/>
            <person name="Rep M."/>
            <person name="Kroken S."/>
            <person name="Molnar I."/>
            <person name="Rensing C."/>
            <person name="Kennell J.C."/>
            <person name="Zamora J."/>
            <person name="Farman M.L."/>
            <person name="Selker E.U."/>
            <person name="Salamov A."/>
            <person name="Shapiro H."/>
            <person name="Pangilinan J."/>
            <person name="Lindquist E."/>
            <person name="Lamers C."/>
            <person name="Grigoriev I.V."/>
            <person name="Geiser D.M."/>
            <person name="Covert S.F."/>
            <person name="Temporini E."/>
            <person name="Vanetten H.D."/>
        </authorList>
    </citation>
    <scope>NUCLEOTIDE SEQUENCE [LARGE SCALE GENOMIC DNA]</scope>
    <source>
        <strain evidence="4">ATCC MYA-4622 / CBS 123669 / FGSC 9596 / NRRL 45880 / 77-13-4</strain>
    </source>
</reference>
<dbReference type="InParanoid" id="C7ZQZ4"/>
<dbReference type="AlphaFoldDB" id="C7ZQZ4"/>
<feature type="signal peptide" evidence="2">
    <location>
        <begin position="1"/>
        <end position="18"/>
    </location>
</feature>
<dbReference type="VEuPathDB" id="FungiDB:NECHADRAFT_106616"/>